<evidence type="ECO:0000313" key="5">
    <source>
        <dbReference type="EMBL" id="CAD8574776.1"/>
    </source>
</evidence>
<dbReference type="SUPFAM" id="SSF48452">
    <property type="entry name" value="TPR-like"/>
    <property type="match status" value="1"/>
</dbReference>
<dbReference type="GO" id="GO:0051879">
    <property type="term" value="F:Hsp90 protein binding"/>
    <property type="evidence" value="ECO:0007669"/>
    <property type="project" value="TreeGrafter"/>
</dbReference>
<keyword evidence="2 3" id="KW-0802">TPR repeat</keyword>
<dbReference type="InterPro" id="IPR016098">
    <property type="entry name" value="CAP/MinC_C"/>
</dbReference>
<organism evidence="5">
    <name type="scientific">Leptocylindrus aporus</name>
    <dbReference type="NCBI Taxonomy" id="1398097"/>
    <lineage>
        <taxon>Eukaryota</taxon>
        <taxon>Sar</taxon>
        <taxon>Stramenopiles</taxon>
        <taxon>Ochrophyta</taxon>
        <taxon>Bacillariophyta</taxon>
        <taxon>Coscinodiscophyceae</taxon>
        <taxon>Chaetocerotophycidae</taxon>
        <taxon>Leptocylindrales</taxon>
        <taxon>Leptocylindraceae</taxon>
        <taxon>Leptocylindrus</taxon>
    </lineage>
</organism>
<keyword evidence="1" id="KW-0677">Repeat</keyword>
<feature type="coiled-coil region" evidence="4">
    <location>
        <begin position="50"/>
        <end position="78"/>
    </location>
</feature>
<dbReference type="PANTHER" id="PTHR22904:SF523">
    <property type="entry name" value="STRESS-INDUCED-PHOSPHOPROTEIN 1"/>
    <property type="match status" value="1"/>
</dbReference>
<reference evidence="5" key="1">
    <citation type="submission" date="2021-01" db="EMBL/GenBank/DDBJ databases">
        <authorList>
            <person name="Corre E."/>
            <person name="Pelletier E."/>
            <person name="Niang G."/>
            <person name="Scheremetjew M."/>
            <person name="Finn R."/>
            <person name="Kale V."/>
            <person name="Holt S."/>
            <person name="Cochrane G."/>
            <person name="Meng A."/>
            <person name="Brown T."/>
            <person name="Cohen L."/>
        </authorList>
    </citation>
    <scope>NUCLEOTIDE SEQUENCE</scope>
    <source>
        <strain evidence="5">B651</strain>
    </source>
</reference>
<gene>
    <name evidence="5" type="ORF">LDAN0322_LOCUS921</name>
</gene>
<name>A0A7S0KA04_9STRA</name>
<accession>A0A7S0KA04</accession>
<dbReference type="InterPro" id="IPR019734">
    <property type="entry name" value="TPR_rpt"/>
</dbReference>
<evidence type="ECO:0000256" key="1">
    <source>
        <dbReference type="ARBA" id="ARBA00022737"/>
    </source>
</evidence>
<dbReference type="InterPro" id="IPR011990">
    <property type="entry name" value="TPR-like_helical_dom_sf"/>
</dbReference>
<dbReference type="Pfam" id="PF13181">
    <property type="entry name" value="TPR_8"/>
    <property type="match status" value="1"/>
</dbReference>
<dbReference type="PROSITE" id="PS50005">
    <property type="entry name" value="TPR"/>
    <property type="match status" value="1"/>
</dbReference>
<protein>
    <recommendedName>
        <fullName evidence="6">C-CAP/cofactor C-like domain-containing protein</fullName>
    </recommendedName>
</protein>
<sequence length="449" mass="51185">MTSKGFSEKYDKWNSITNELVTQTEKEEEEEAKVGAEFLGLNGKVPRSAAEAEEKAKLEAAKNAKKALEKQKEMEESMKLVIENMNGGKDGTEQLLVLDDDCLQGRRVIVLRNCEDYKFHIKKPNDPKQSLIKVFIEGCKSCVVHMQAPTITSMVEITKCSKLNLNISKYPVNTMQIDMSNDLNVEFSDVYCFGAIDPKKNLSNDRIYHAGVTNMTLGVRVPLSDGSTRKIERKVDMIEDGAIKVAEQSVEEFQFATYVSWNKDAPELVTERVHRIGTRLFTQSELDRKMEENNEYDIELKMHEFELKVKECETHKSEGNEEFINGNYAQAVLFYSMAIDKSSTLKDDNESKAFKSRHICFANRSACFLKLGHHEKALADAESCVEICPTYIKGLFRKGLALHAMGRYNEALPVLAESLKIEPKNKQIKQAIQFCEVKLEMERRKRMNI</sequence>
<dbReference type="Gene3D" id="1.25.40.10">
    <property type="entry name" value="Tetratricopeptide repeat domain"/>
    <property type="match status" value="1"/>
</dbReference>
<evidence type="ECO:0000256" key="3">
    <source>
        <dbReference type="PROSITE-ProRule" id="PRU00339"/>
    </source>
</evidence>
<evidence type="ECO:0000256" key="4">
    <source>
        <dbReference type="SAM" id="Coils"/>
    </source>
</evidence>
<dbReference type="Gene3D" id="2.160.20.70">
    <property type="match status" value="1"/>
</dbReference>
<dbReference type="AlphaFoldDB" id="A0A7S0KA04"/>
<evidence type="ECO:0000256" key="2">
    <source>
        <dbReference type="ARBA" id="ARBA00022803"/>
    </source>
</evidence>
<evidence type="ECO:0008006" key="6">
    <source>
        <dbReference type="Google" id="ProtNLM"/>
    </source>
</evidence>
<keyword evidence="4" id="KW-0175">Coiled coil</keyword>
<dbReference type="PANTHER" id="PTHR22904">
    <property type="entry name" value="TPR REPEAT CONTAINING PROTEIN"/>
    <property type="match status" value="1"/>
</dbReference>
<proteinExistence type="predicted"/>
<feature type="repeat" description="TPR" evidence="3">
    <location>
        <begin position="392"/>
        <end position="425"/>
    </location>
</feature>
<dbReference type="SMART" id="SM00028">
    <property type="entry name" value="TPR"/>
    <property type="match status" value="3"/>
</dbReference>
<dbReference type="EMBL" id="HBEU01001368">
    <property type="protein sequence ID" value="CAD8574776.1"/>
    <property type="molecule type" value="Transcribed_RNA"/>
</dbReference>